<protein>
    <submittedName>
        <fullName evidence="1">Uncharacterized protein</fullName>
    </submittedName>
</protein>
<organism evidence="1 2">
    <name type="scientific">Nelumbo nucifera</name>
    <name type="common">Sacred lotus</name>
    <dbReference type="NCBI Taxonomy" id="4432"/>
    <lineage>
        <taxon>Eukaryota</taxon>
        <taxon>Viridiplantae</taxon>
        <taxon>Streptophyta</taxon>
        <taxon>Embryophyta</taxon>
        <taxon>Tracheophyta</taxon>
        <taxon>Spermatophyta</taxon>
        <taxon>Magnoliopsida</taxon>
        <taxon>Proteales</taxon>
        <taxon>Nelumbonaceae</taxon>
        <taxon>Nelumbo</taxon>
    </lineage>
</organism>
<dbReference type="AlphaFoldDB" id="A0A822XZX3"/>
<dbReference type="EMBL" id="DUZY01000001">
    <property type="protein sequence ID" value="DAD24589.1"/>
    <property type="molecule type" value="Genomic_DNA"/>
</dbReference>
<evidence type="ECO:0000313" key="2">
    <source>
        <dbReference type="Proteomes" id="UP000607653"/>
    </source>
</evidence>
<keyword evidence="2" id="KW-1185">Reference proteome</keyword>
<sequence length="58" mass="6563">MAGVKSVTTPMDKNIQLIYHTCPLENCGVKIMYWTVALGKTHQPKSDGDFIFTFMPEK</sequence>
<dbReference type="Proteomes" id="UP000607653">
    <property type="component" value="Unassembled WGS sequence"/>
</dbReference>
<accession>A0A822XZX3</accession>
<evidence type="ECO:0000313" key="1">
    <source>
        <dbReference type="EMBL" id="DAD24589.1"/>
    </source>
</evidence>
<proteinExistence type="predicted"/>
<name>A0A822XZX3_NELNU</name>
<reference evidence="1 2" key="1">
    <citation type="journal article" date="2020" name="Mol. Biol. Evol.">
        <title>Distinct Expression and Methylation Patterns for Genes with Different Fates following a Single Whole-Genome Duplication in Flowering Plants.</title>
        <authorList>
            <person name="Shi T."/>
            <person name="Rahmani R.S."/>
            <person name="Gugger P.F."/>
            <person name="Wang M."/>
            <person name="Li H."/>
            <person name="Zhang Y."/>
            <person name="Li Z."/>
            <person name="Wang Q."/>
            <person name="Van de Peer Y."/>
            <person name="Marchal K."/>
            <person name="Chen J."/>
        </authorList>
    </citation>
    <scope>NUCLEOTIDE SEQUENCE [LARGE SCALE GENOMIC DNA]</scope>
    <source>
        <tissue evidence="1">Leaf</tissue>
    </source>
</reference>
<comment type="caution">
    <text evidence="1">The sequence shown here is derived from an EMBL/GenBank/DDBJ whole genome shotgun (WGS) entry which is preliminary data.</text>
</comment>
<gene>
    <name evidence="1" type="ORF">HUJ06_026053</name>
</gene>